<dbReference type="Pfam" id="PF07714">
    <property type="entry name" value="PK_Tyr_Ser-Thr"/>
    <property type="match status" value="1"/>
</dbReference>
<keyword evidence="7" id="KW-0472">Membrane</keyword>
<dbReference type="InterPro" id="IPR000719">
    <property type="entry name" value="Prot_kinase_dom"/>
</dbReference>
<dbReference type="Gene3D" id="3.30.200.20">
    <property type="entry name" value="Phosphorylase Kinase, domain 1"/>
    <property type="match status" value="1"/>
</dbReference>
<keyword evidence="4" id="KW-0547">Nucleotide-binding</keyword>
<dbReference type="EMBL" id="DS268507">
    <property type="protein sequence ID" value="EFO83138.1"/>
    <property type="molecule type" value="Genomic_DNA"/>
</dbReference>
<evidence type="ECO:0000259" key="12">
    <source>
        <dbReference type="PROSITE" id="PS50011"/>
    </source>
</evidence>
<dbReference type="InterPro" id="IPR008266">
    <property type="entry name" value="Tyr_kinase_AS"/>
</dbReference>
<dbReference type="OMA" id="WIILEYA"/>
<evidence type="ECO:0000256" key="9">
    <source>
        <dbReference type="ARBA" id="ARBA00051243"/>
    </source>
</evidence>
<dbReference type="SUPFAM" id="SSF56112">
    <property type="entry name" value="Protein kinase-like (PK-like)"/>
    <property type="match status" value="1"/>
</dbReference>
<evidence type="ECO:0000256" key="5">
    <source>
        <dbReference type="ARBA" id="ARBA00022777"/>
    </source>
</evidence>
<evidence type="ECO:0000256" key="2">
    <source>
        <dbReference type="ARBA" id="ARBA00011902"/>
    </source>
</evidence>
<dbReference type="HOGENOM" id="CLU_000288_7_40_1"/>
<keyword evidence="8" id="KW-0829">Tyrosine-protein kinase</keyword>
<evidence type="ECO:0000256" key="3">
    <source>
        <dbReference type="ARBA" id="ARBA00022679"/>
    </source>
</evidence>
<dbReference type="GO" id="GO:0046872">
    <property type="term" value="F:metal ion binding"/>
    <property type="evidence" value="ECO:0007669"/>
    <property type="project" value="UniProtKB-KW"/>
</dbReference>
<dbReference type="FunFam" id="1.10.510.10:FF:001512">
    <property type="entry name" value="Receptor tyrosine-protein kinase erbB-2"/>
    <property type="match status" value="1"/>
</dbReference>
<dbReference type="PROSITE" id="PS50011">
    <property type="entry name" value="PROTEIN_KINASE_DOM"/>
    <property type="match status" value="1"/>
</dbReference>
<feature type="binding site" evidence="11">
    <location>
        <position position="202"/>
    </location>
    <ligand>
        <name>Mg(2+)</name>
        <dbReference type="ChEBI" id="CHEBI:18420"/>
    </ligand>
</feature>
<keyword evidence="6" id="KW-0067">ATP-binding</keyword>
<dbReference type="PANTHER" id="PTHR24416:SF503">
    <property type="entry name" value="PROTEIN KINASE DOMAIN-CONTAINING PROTEIN-RELATED"/>
    <property type="match status" value="1"/>
</dbReference>
<dbReference type="InterPro" id="IPR011009">
    <property type="entry name" value="Kinase-like_dom_sf"/>
</dbReference>
<dbReference type="PRINTS" id="PR00109">
    <property type="entry name" value="TYRKINASE"/>
</dbReference>
<gene>
    <name evidence="13" type="ORF">CRE_12996</name>
</gene>
<organism evidence="14">
    <name type="scientific">Caenorhabditis remanei</name>
    <name type="common">Caenorhabditis vulgaris</name>
    <dbReference type="NCBI Taxonomy" id="31234"/>
    <lineage>
        <taxon>Eukaryota</taxon>
        <taxon>Metazoa</taxon>
        <taxon>Ecdysozoa</taxon>
        <taxon>Nematoda</taxon>
        <taxon>Chromadorea</taxon>
        <taxon>Rhabditida</taxon>
        <taxon>Rhabditina</taxon>
        <taxon>Rhabditomorpha</taxon>
        <taxon>Rhabditoidea</taxon>
        <taxon>Rhabditidae</taxon>
        <taxon>Peloderinae</taxon>
        <taxon>Caenorhabditis</taxon>
    </lineage>
</organism>
<evidence type="ECO:0000256" key="6">
    <source>
        <dbReference type="ARBA" id="ARBA00022840"/>
    </source>
</evidence>
<dbReference type="InterPro" id="IPR001245">
    <property type="entry name" value="Ser-Thr/Tyr_kinase_cat_dom"/>
</dbReference>
<evidence type="ECO:0000256" key="10">
    <source>
        <dbReference type="PIRSR" id="PIRSR000615-1"/>
    </source>
</evidence>
<keyword evidence="3" id="KW-0808">Transferase</keyword>
<dbReference type="GO" id="GO:0005524">
    <property type="term" value="F:ATP binding"/>
    <property type="evidence" value="ECO:0007669"/>
    <property type="project" value="UniProtKB-KW"/>
</dbReference>
<name>E3N160_CAERE</name>
<dbReference type="InParanoid" id="E3N160"/>
<dbReference type="SMART" id="SM00219">
    <property type="entry name" value="TyrKc"/>
    <property type="match status" value="1"/>
</dbReference>
<evidence type="ECO:0000256" key="4">
    <source>
        <dbReference type="ARBA" id="ARBA00022741"/>
    </source>
</evidence>
<comment type="catalytic activity">
    <reaction evidence="9">
        <text>L-tyrosyl-[protein] + ATP = O-phospho-L-tyrosyl-[protein] + ADP + H(+)</text>
        <dbReference type="Rhea" id="RHEA:10596"/>
        <dbReference type="Rhea" id="RHEA-COMP:10136"/>
        <dbReference type="Rhea" id="RHEA-COMP:20101"/>
        <dbReference type="ChEBI" id="CHEBI:15378"/>
        <dbReference type="ChEBI" id="CHEBI:30616"/>
        <dbReference type="ChEBI" id="CHEBI:46858"/>
        <dbReference type="ChEBI" id="CHEBI:61978"/>
        <dbReference type="ChEBI" id="CHEBI:456216"/>
        <dbReference type="EC" id="2.7.10.1"/>
    </reaction>
</comment>
<dbReference type="AlphaFoldDB" id="E3N160"/>
<dbReference type="GO" id="GO:0012505">
    <property type="term" value="C:endomembrane system"/>
    <property type="evidence" value="ECO:0007669"/>
    <property type="project" value="UniProtKB-SubCell"/>
</dbReference>
<dbReference type="Gene3D" id="1.10.510.10">
    <property type="entry name" value="Transferase(Phosphotransferase) domain 1"/>
    <property type="match status" value="1"/>
</dbReference>
<dbReference type="InterPro" id="IPR020635">
    <property type="entry name" value="Tyr_kinase_cat_dom"/>
</dbReference>
<proteinExistence type="predicted"/>
<keyword evidence="11" id="KW-0460">Magnesium</keyword>
<comment type="subcellular location">
    <subcellularLocation>
        <location evidence="1">Endomembrane system</location>
    </subcellularLocation>
</comment>
<dbReference type="GO" id="GO:0043235">
    <property type="term" value="C:receptor complex"/>
    <property type="evidence" value="ECO:0007669"/>
    <property type="project" value="TreeGrafter"/>
</dbReference>
<protein>
    <recommendedName>
        <fullName evidence="2">receptor protein-tyrosine kinase</fullName>
        <ecNumber evidence="2">2.7.10.1</ecNumber>
    </recommendedName>
</protein>
<evidence type="ECO:0000256" key="8">
    <source>
        <dbReference type="ARBA" id="ARBA00023137"/>
    </source>
</evidence>
<dbReference type="OrthoDB" id="535945at2759"/>
<evidence type="ECO:0000313" key="13">
    <source>
        <dbReference type="EMBL" id="EFO83138.1"/>
    </source>
</evidence>
<dbReference type="GO" id="GO:0048680">
    <property type="term" value="P:positive regulation of axon regeneration"/>
    <property type="evidence" value="ECO:0007669"/>
    <property type="project" value="UniProtKB-ARBA"/>
</dbReference>
<dbReference type="InterPro" id="IPR050122">
    <property type="entry name" value="RTK"/>
</dbReference>
<accession>E3N160</accession>
<dbReference type="Proteomes" id="UP000008281">
    <property type="component" value="Unassembled WGS sequence"/>
</dbReference>
<evidence type="ECO:0000256" key="1">
    <source>
        <dbReference type="ARBA" id="ARBA00004308"/>
    </source>
</evidence>
<dbReference type="PANTHER" id="PTHR24416">
    <property type="entry name" value="TYROSINE-PROTEIN KINASE RECEPTOR"/>
    <property type="match status" value="1"/>
</dbReference>
<keyword evidence="14" id="KW-1185">Reference proteome</keyword>
<sequence length="363" mass="42253">MRHSNRQQQKLELEPLLDKKQQYTIDEKNLKISDVIEEGSFGIVRKGVITMKNSGLELLVLVKSAPTIRDHLQQKLFSNEKEILCSLEQHPNILSLIGLVSNLYVPYLKFFVKFQIFRDLIVLEFPDTEDLGRHLRNYRPDFLDQIVYSENKMKTDEYRKIESTEDNFLYTMDLVSFAYQIANGMSHLASSLCVHRDLALHNIYVTKNKTIRIGGFGLARIIDKNGYHRITSLEAPLHLLWMAPETFRNNTTDEKSDVWSFGVCLYELFTLGKTPNLDVRIEDVEMFLKSGGRLPEPTFCTSKVYNFMKLCWDFEPKKRPCFSGCVEFFSAELGDRLVKKVHEKLDEEFSSQQKLNNWARGKL</sequence>
<dbReference type="EC" id="2.7.10.1" evidence="2"/>
<evidence type="ECO:0000313" key="14">
    <source>
        <dbReference type="Proteomes" id="UP000008281"/>
    </source>
</evidence>
<feature type="domain" description="Protein kinase" evidence="12">
    <location>
        <begin position="30"/>
        <end position="345"/>
    </location>
</feature>
<dbReference type="GO" id="GO:0004714">
    <property type="term" value="F:transmembrane receptor protein tyrosine kinase activity"/>
    <property type="evidence" value="ECO:0007669"/>
    <property type="project" value="UniProtKB-EC"/>
</dbReference>
<dbReference type="GO" id="GO:0007169">
    <property type="term" value="P:cell surface receptor protein tyrosine kinase signaling pathway"/>
    <property type="evidence" value="ECO:0007669"/>
    <property type="project" value="TreeGrafter"/>
</dbReference>
<dbReference type="STRING" id="31234.E3N160"/>
<reference evidence="13" key="1">
    <citation type="submission" date="2007-07" db="EMBL/GenBank/DDBJ databases">
        <title>PCAP assembly of the Caenorhabditis remanei genome.</title>
        <authorList>
            <consortium name="The Caenorhabditis remanei Sequencing Consortium"/>
            <person name="Wilson R.K."/>
        </authorList>
    </citation>
    <scope>NUCLEOTIDE SEQUENCE [LARGE SCALE GENOMIC DNA]</scope>
    <source>
        <strain evidence="13">PB4641</strain>
    </source>
</reference>
<evidence type="ECO:0000256" key="11">
    <source>
        <dbReference type="PIRSR" id="PIRSR000615-3"/>
    </source>
</evidence>
<keyword evidence="11" id="KW-0479">Metal-binding</keyword>
<feature type="active site" description="Proton acceptor" evidence="10">
    <location>
        <position position="197"/>
    </location>
</feature>
<dbReference type="GO" id="GO:0005886">
    <property type="term" value="C:plasma membrane"/>
    <property type="evidence" value="ECO:0007669"/>
    <property type="project" value="TreeGrafter"/>
</dbReference>
<dbReference type="GO" id="GO:0061564">
    <property type="term" value="P:axon development"/>
    <property type="evidence" value="ECO:0007669"/>
    <property type="project" value="UniProtKB-ARBA"/>
</dbReference>
<keyword evidence="5" id="KW-0418">Kinase</keyword>
<dbReference type="eggNOG" id="KOG0200">
    <property type="taxonomic scope" value="Eukaryota"/>
</dbReference>
<dbReference type="PIRSF" id="PIRSF000654">
    <property type="entry name" value="Integrin-linked_kinase"/>
    <property type="match status" value="1"/>
</dbReference>
<evidence type="ECO:0000256" key="7">
    <source>
        <dbReference type="ARBA" id="ARBA00023136"/>
    </source>
</evidence>
<dbReference type="CDD" id="cd00192">
    <property type="entry name" value="PTKc"/>
    <property type="match status" value="1"/>
</dbReference>
<dbReference type="PROSITE" id="PS00109">
    <property type="entry name" value="PROTEIN_KINASE_TYR"/>
    <property type="match status" value="1"/>
</dbReference>